<sequence length="1015" mass="102122">MADEWQPANDVERALLDAMQRGEQDRYFEVLGAADLILPFAADATGAAQPGTWATWGYEGRTYILAFTSQQALASIMGRPTDQFRTGRLAEICAWWPDESWWLAVDFGLPIAGYLPGTFVSQLTGVQLGAQLAVSGAAAADPTVAYRPGEQDAAGQQADPLQTQQAPTPPADPGQTVPAAPADPGQTVRADHGQPVAAAAADPGQPADAGQTAADAGATAPPDAAAQPASAQPYQQPTAAQPGQQPTSAQPDQQGGAQPYQPYQPAQPHQPAQPYESAQAYESGRQQAYPPADAAAQYQQQAGAAAHAGPGEQASAAGAQPGTVPVLSSGSADAAGFRPASPLEQTLLDASRTGDRKTFMDALLGAYLLVPVPEGASPGPTAVTTPDFPWPSIERNGTPQVPVFTSQERMRERVGAAPYAVVPFVLIVEHWPHREWYLALNPDTPVSATVDGDQIAELAEWARRTHLAERLGVLPPQQPLVPAQPTPVSAQPASDQPASDLPASDQAAADPPASDRTAEAGGASPWSAPADAADRAEDQPAQPDGSWTPSEPPSATNTPDATEPGTPGSDGAAATGADDGAAAGSAASGIAEDSDGSGGQLDEAGAVEQQTADPRSAEPADDQRDGRHQAGDAPAATAAGDAGAAAGEPSEPDPGAPEPDAADGPEPDAASSADTASGAEPGESPATVDEASNAVDTTAVEQASNAVDTTAVEQASNAVDPVAGDEAGPADVHATAEGDASPGAGDSARGATADDTPVPDAGSSADPHAPTDEAAAGAHAPIGGPGSGAGAATAEAEAGAATDGSGTDAATGESESGAESVLSGSGAAAEAGESGTGEVVAAAAGGGPTGGGAAGAPPQDDGEPAPEWPPVPPAIEDEPAPAEPVPSLSFPALLQKVLPDAQVPFYLERHFDRVGGWIHPVAEAPVRAGDLRVATGLSTEVAAEPVHAIRWHVEAEQLLPVLAAVRSTADPELVEYRVPTARLPHGAELYRIDPDGETTVLAVFNADHHRWHPLI</sequence>
<gene>
    <name evidence="3" type="ORF">NUM_68490</name>
</gene>
<feature type="compositionally biased region" description="Low complexity" evidence="1">
    <location>
        <begin position="569"/>
        <end position="591"/>
    </location>
</feature>
<organism evidence="3 4">
    <name type="scientific">Actinocatenispora comari</name>
    <dbReference type="NCBI Taxonomy" id="2807577"/>
    <lineage>
        <taxon>Bacteria</taxon>
        <taxon>Bacillati</taxon>
        <taxon>Actinomycetota</taxon>
        <taxon>Actinomycetes</taxon>
        <taxon>Micromonosporales</taxon>
        <taxon>Micromonosporaceae</taxon>
        <taxon>Actinocatenispora</taxon>
    </lineage>
</organism>
<reference evidence="4" key="1">
    <citation type="journal article" date="2021" name="Int. J. Syst. Evol. Microbiol.">
        <title>Actinocatenispora comari sp. nov., an endophytic actinomycete isolated from aerial parts of Comarum salesowianum.</title>
        <authorList>
            <person name="Oyunbileg N."/>
            <person name="Iizaka Y."/>
            <person name="Hamada M."/>
            <person name="Davaapurev B.O."/>
            <person name="Fukumoto A."/>
            <person name="Tsetseg B."/>
            <person name="Kato F."/>
            <person name="Tamura T."/>
            <person name="Batkhuu J."/>
            <person name="Anzai Y."/>
        </authorList>
    </citation>
    <scope>NUCLEOTIDE SEQUENCE [LARGE SCALE GENOMIC DNA]</scope>
    <source>
        <strain evidence="4">NUM-2625</strain>
    </source>
</reference>
<feature type="compositionally biased region" description="Polar residues" evidence="1">
    <location>
        <begin position="694"/>
        <end position="717"/>
    </location>
</feature>
<dbReference type="RefSeq" id="WP_207129168.1">
    <property type="nucleotide sequence ID" value="NZ_BOPO01000148.1"/>
</dbReference>
<feature type="domain" description="SseB protein N-terminal" evidence="2">
    <location>
        <begin position="13"/>
        <end position="120"/>
    </location>
</feature>
<proteinExistence type="predicted"/>
<feature type="compositionally biased region" description="Basic and acidic residues" evidence="1">
    <location>
        <begin position="615"/>
        <end position="630"/>
    </location>
</feature>
<evidence type="ECO:0000256" key="1">
    <source>
        <dbReference type="SAM" id="MobiDB-lite"/>
    </source>
</evidence>
<feature type="domain" description="SseB protein N-terminal" evidence="2">
    <location>
        <begin position="350"/>
        <end position="456"/>
    </location>
</feature>
<feature type="compositionally biased region" description="Low complexity" evidence="1">
    <location>
        <begin position="631"/>
        <end position="649"/>
    </location>
</feature>
<dbReference type="Pfam" id="PF07179">
    <property type="entry name" value="SseB"/>
    <property type="match status" value="2"/>
</dbReference>
<feature type="compositionally biased region" description="Low complexity" evidence="1">
    <location>
        <begin position="154"/>
        <end position="166"/>
    </location>
</feature>
<feature type="compositionally biased region" description="Polar residues" evidence="1">
    <location>
        <begin position="545"/>
        <end position="560"/>
    </location>
</feature>
<feature type="compositionally biased region" description="Low complexity" evidence="1">
    <location>
        <begin position="193"/>
        <end position="275"/>
    </location>
</feature>
<dbReference type="AlphaFoldDB" id="A0A8J4ALE6"/>
<feature type="compositionally biased region" description="Low complexity" evidence="1">
    <location>
        <begin position="667"/>
        <end position="679"/>
    </location>
</feature>
<feature type="compositionally biased region" description="Low complexity" evidence="1">
    <location>
        <begin position="773"/>
        <end position="782"/>
    </location>
</feature>
<feature type="compositionally biased region" description="Low complexity" evidence="1">
    <location>
        <begin position="790"/>
        <end position="843"/>
    </location>
</feature>
<keyword evidence="4" id="KW-1185">Reference proteome</keyword>
<dbReference type="InterPro" id="IPR009839">
    <property type="entry name" value="SseB_N"/>
</dbReference>
<comment type="caution">
    <text evidence="3">The sequence shown here is derived from an EMBL/GenBank/DDBJ whole genome shotgun (WGS) entry which is preliminary data.</text>
</comment>
<accession>A0A8J4ALE6</accession>
<protein>
    <recommendedName>
        <fullName evidence="2">SseB protein N-terminal domain-containing protein</fullName>
    </recommendedName>
</protein>
<dbReference type="Proteomes" id="UP000614996">
    <property type="component" value="Unassembled WGS sequence"/>
</dbReference>
<feature type="region of interest" description="Disordered" evidence="1">
    <location>
        <begin position="148"/>
        <end position="338"/>
    </location>
</feature>
<dbReference type="EMBL" id="BOPO01000148">
    <property type="protein sequence ID" value="GIL31595.1"/>
    <property type="molecule type" value="Genomic_DNA"/>
</dbReference>
<evidence type="ECO:0000313" key="4">
    <source>
        <dbReference type="Proteomes" id="UP000614996"/>
    </source>
</evidence>
<feature type="compositionally biased region" description="Low complexity" evidence="1">
    <location>
        <begin position="286"/>
        <end position="317"/>
    </location>
</feature>
<name>A0A8J4ALE6_9ACTN</name>
<feature type="region of interest" description="Disordered" evidence="1">
    <location>
        <begin position="476"/>
        <end position="887"/>
    </location>
</feature>
<feature type="compositionally biased region" description="Low complexity" evidence="1">
    <location>
        <begin position="497"/>
        <end position="531"/>
    </location>
</feature>
<feature type="compositionally biased region" description="Pro residues" evidence="1">
    <location>
        <begin position="476"/>
        <end position="485"/>
    </location>
</feature>
<evidence type="ECO:0000313" key="3">
    <source>
        <dbReference type="EMBL" id="GIL31595.1"/>
    </source>
</evidence>
<feature type="compositionally biased region" description="Gly residues" evidence="1">
    <location>
        <begin position="844"/>
        <end position="854"/>
    </location>
</feature>
<evidence type="ECO:0000259" key="2">
    <source>
        <dbReference type="Pfam" id="PF07179"/>
    </source>
</evidence>